<keyword evidence="3 6" id="KW-0949">S-adenosyl-L-methionine</keyword>
<sequence length="238" mass="26799">MIKLCIGRSASNRDVMEKIWRFRHEQFVERLGWEAICRDDGREIDEFDGDGTLHLALFCEDRVVGYSRLLPTLEPHLLSDVYPEIMNGGAWPRSPEIYEWTRCVVAEGEILINQIPASHVLMTGVMEFCLVAGIASLIVETHPKLVNLLISTGWQVTTLALPSLRDDGLVVPIQARPTAYGLMRHHRLYALQGSTLLLEPEVRNPLKPDRSLTHLPYLAPGRIRPTKAILEESADASN</sequence>
<dbReference type="GO" id="GO:0016746">
    <property type="term" value="F:acyltransferase activity"/>
    <property type="evidence" value="ECO:0007669"/>
    <property type="project" value="UniProtKB-KW"/>
</dbReference>
<dbReference type="PROSITE" id="PS51187">
    <property type="entry name" value="AUTOINDUCER_SYNTH_2"/>
    <property type="match status" value="1"/>
</dbReference>
<comment type="catalytic activity">
    <reaction evidence="6">
        <text>a fatty acyl-[ACP] + S-adenosyl-L-methionine = an N-acyl-L-homoserine lactone + S-methyl-5'-thioadenosine + holo-[ACP] + H(+)</text>
        <dbReference type="Rhea" id="RHEA:10096"/>
        <dbReference type="Rhea" id="RHEA-COMP:9685"/>
        <dbReference type="Rhea" id="RHEA-COMP:14125"/>
        <dbReference type="ChEBI" id="CHEBI:15378"/>
        <dbReference type="ChEBI" id="CHEBI:17509"/>
        <dbReference type="ChEBI" id="CHEBI:55474"/>
        <dbReference type="ChEBI" id="CHEBI:59789"/>
        <dbReference type="ChEBI" id="CHEBI:64479"/>
        <dbReference type="ChEBI" id="CHEBI:138651"/>
        <dbReference type="EC" id="2.3.1.184"/>
    </reaction>
</comment>
<dbReference type="SUPFAM" id="SSF55729">
    <property type="entry name" value="Acyl-CoA N-acyltransferases (Nat)"/>
    <property type="match status" value="1"/>
</dbReference>
<comment type="caution">
    <text evidence="7">The sequence shown here is derived from an EMBL/GenBank/DDBJ whole genome shotgun (WGS) entry which is preliminary data.</text>
</comment>
<keyword evidence="2 6" id="KW-0808">Transferase</keyword>
<keyword evidence="1 5" id="KW-0673">Quorum sensing</keyword>
<gene>
    <name evidence="7" type="ORF">J2Z31_002801</name>
</gene>
<dbReference type="InterPro" id="IPR016181">
    <property type="entry name" value="Acyl_CoA_acyltransferase"/>
</dbReference>
<protein>
    <recommendedName>
        <fullName evidence="6">Acyl-homoserine-lactone synthase</fullName>
        <ecNumber evidence="6">2.3.1.184</ecNumber>
    </recommendedName>
    <alternativeName>
        <fullName evidence="6">Autoinducer synthesis protein</fullName>
    </alternativeName>
</protein>
<evidence type="ECO:0000256" key="1">
    <source>
        <dbReference type="ARBA" id="ARBA00022654"/>
    </source>
</evidence>
<dbReference type="PRINTS" id="PR01549">
    <property type="entry name" value="AUTOINDCRSYN"/>
</dbReference>
<proteinExistence type="inferred from homology"/>
<evidence type="ECO:0000313" key="8">
    <source>
        <dbReference type="Proteomes" id="UP000730739"/>
    </source>
</evidence>
<dbReference type="EMBL" id="JAGILA010000003">
    <property type="protein sequence ID" value="MBP2236287.1"/>
    <property type="molecule type" value="Genomic_DNA"/>
</dbReference>
<comment type="similarity">
    <text evidence="5 6">Belongs to the autoinducer synthase family.</text>
</comment>
<evidence type="ECO:0000256" key="3">
    <source>
        <dbReference type="ARBA" id="ARBA00022691"/>
    </source>
</evidence>
<dbReference type="RefSeq" id="WP_167333626.1">
    <property type="nucleotide sequence ID" value="NZ_JAGILA010000003.1"/>
</dbReference>
<dbReference type="PANTHER" id="PTHR39322:SF1">
    <property type="entry name" value="ISOVALERYL-HOMOSERINE LACTONE SYNTHASE"/>
    <property type="match status" value="1"/>
</dbReference>
<dbReference type="InterPro" id="IPR001690">
    <property type="entry name" value="Autoind_synthase"/>
</dbReference>
<evidence type="ECO:0000256" key="4">
    <source>
        <dbReference type="ARBA" id="ARBA00022929"/>
    </source>
</evidence>
<dbReference type="PANTHER" id="PTHR39322">
    <property type="entry name" value="ACYL-HOMOSERINE-LACTONE SYNTHASE"/>
    <property type="match status" value="1"/>
</dbReference>
<accession>A0ABS4R065</accession>
<dbReference type="Pfam" id="PF00765">
    <property type="entry name" value="Autoind_synth"/>
    <property type="match status" value="1"/>
</dbReference>
<organism evidence="7 8">
    <name type="scientific">Sinorhizobium kostiense</name>
    <dbReference type="NCBI Taxonomy" id="76747"/>
    <lineage>
        <taxon>Bacteria</taxon>
        <taxon>Pseudomonadati</taxon>
        <taxon>Pseudomonadota</taxon>
        <taxon>Alphaproteobacteria</taxon>
        <taxon>Hyphomicrobiales</taxon>
        <taxon>Rhizobiaceae</taxon>
        <taxon>Sinorhizobium/Ensifer group</taxon>
        <taxon>Sinorhizobium</taxon>
    </lineage>
</organism>
<dbReference type="Proteomes" id="UP000730739">
    <property type="component" value="Unassembled WGS sequence"/>
</dbReference>
<reference evidence="7 8" key="1">
    <citation type="submission" date="2021-03" db="EMBL/GenBank/DDBJ databases">
        <title>Genomic Encyclopedia of Type Strains, Phase IV (KMG-IV): sequencing the most valuable type-strain genomes for metagenomic binning, comparative biology and taxonomic classification.</title>
        <authorList>
            <person name="Goeker M."/>
        </authorList>
    </citation>
    <scope>NUCLEOTIDE SEQUENCE [LARGE SCALE GENOMIC DNA]</scope>
    <source>
        <strain evidence="7 8">DSM 13372</strain>
    </source>
</reference>
<dbReference type="Gene3D" id="3.40.630.30">
    <property type="match status" value="1"/>
</dbReference>
<name>A0ABS4R065_9HYPH</name>
<evidence type="ECO:0000313" key="7">
    <source>
        <dbReference type="EMBL" id="MBP2236287.1"/>
    </source>
</evidence>
<dbReference type="EC" id="2.3.1.184" evidence="6"/>
<evidence type="ECO:0000256" key="6">
    <source>
        <dbReference type="RuleBase" id="RU361135"/>
    </source>
</evidence>
<keyword evidence="4 5" id="KW-0071">Autoinducer synthesis</keyword>
<keyword evidence="7" id="KW-0012">Acyltransferase</keyword>
<evidence type="ECO:0000256" key="2">
    <source>
        <dbReference type="ARBA" id="ARBA00022679"/>
    </source>
</evidence>
<keyword evidence="8" id="KW-1185">Reference proteome</keyword>
<evidence type="ECO:0000256" key="5">
    <source>
        <dbReference type="PROSITE-ProRule" id="PRU00533"/>
    </source>
</evidence>